<dbReference type="OrthoDB" id="3238562at2759"/>
<proteinExistence type="predicted"/>
<protein>
    <recommendedName>
        <fullName evidence="3">WD40 repeat-like protein</fullName>
    </recommendedName>
</protein>
<dbReference type="STRING" id="1314777.A0A164MFL2"/>
<name>A0A164MFL2_9AGAM</name>
<organism evidence="1 2">
    <name type="scientific">Sistotremastrum niveocremeum HHB9708</name>
    <dbReference type="NCBI Taxonomy" id="1314777"/>
    <lineage>
        <taxon>Eukaryota</taxon>
        <taxon>Fungi</taxon>
        <taxon>Dikarya</taxon>
        <taxon>Basidiomycota</taxon>
        <taxon>Agaricomycotina</taxon>
        <taxon>Agaricomycetes</taxon>
        <taxon>Sistotremastrales</taxon>
        <taxon>Sistotremastraceae</taxon>
        <taxon>Sertulicium</taxon>
        <taxon>Sertulicium niveocremeum</taxon>
    </lineage>
</organism>
<evidence type="ECO:0000313" key="1">
    <source>
        <dbReference type="EMBL" id="KZS86666.1"/>
    </source>
</evidence>
<dbReference type="InterPro" id="IPR015943">
    <property type="entry name" value="WD40/YVTN_repeat-like_dom_sf"/>
</dbReference>
<dbReference type="Proteomes" id="UP000076722">
    <property type="component" value="Unassembled WGS sequence"/>
</dbReference>
<evidence type="ECO:0000313" key="2">
    <source>
        <dbReference type="Proteomes" id="UP000076722"/>
    </source>
</evidence>
<dbReference type="Gene3D" id="2.130.10.10">
    <property type="entry name" value="YVTN repeat-like/Quinoprotein amine dehydrogenase"/>
    <property type="match status" value="1"/>
</dbReference>
<evidence type="ECO:0008006" key="3">
    <source>
        <dbReference type="Google" id="ProtNLM"/>
    </source>
</evidence>
<dbReference type="AlphaFoldDB" id="A0A164MFL2"/>
<dbReference type="EMBL" id="KV419475">
    <property type="protein sequence ID" value="KZS86666.1"/>
    <property type="molecule type" value="Genomic_DNA"/>
</dbReference>
<accession>A0A164MFL2</accession>
<reference evidence="1 2" key="1">
    <citation type="journal article" date="2016" name="Mol. Biol. Evol.">
        <title>Comparative Genomics of Early-Diverging Mushroom-Forming Fungi Provides Insights into the Origins of Lignocellulose Decay Capabilities.</title>
        <authorList>
            <person name="Nagy L.G."/>
            <person name="Riley R."/>
            <person name="Tritt A."/>
            <person name="Adam C."/>
            <person name="Daum C."/>
            <person name="Floudas D."/>
            <person name="Sun H."/>
            <person name="Yadav J.S."/>
            <person name="Pangilinan J."/>
            <person name="Larsson K.H."/>
            <person name="Matsuura K."/>
            <person name="Barry K."/>
            <person name="Labutti K."/>
            <person name="Kuo R."/>
            <person name="Ohm R.A."/>
            <person name="Bhattacharya S.S."/>
            <person name="Shirouzu T."/>
            <person name="Yoshinaga Y."/>
            <person name="Martin F.M."/>
            <person name="Grigoriev I.V."/>
            <person name="Hibbett D.S."/>
        </authorList>
    </citation>
    <scope>NUCLEOTIDE SEQUENCE [LARGE SCALE GENOMIC DNA]</scope>
    <source>
        <strain evidence="1 2">HHB9708</strain>
    </source>
</reference>
<gene>
    <name evidence="1" type="ORF">SISNIDRAFT_471595</name>
</gene>
<keyword evidence="2" id="KW-1185">Reference proteome</keyword>
<sequence length="359" mass="39960">MLSYTLDVVLKNPTVTNVPIHAMNFRPDGLQLAGLQTCNVICLWTLKDNDIHEISTNAEPLSLLWIDHHGGRPFELLCGLRDGALISLRSDQEFMTLEGFAGLSTEPARYMDFSSGDLAVAGNHTVSIWTSDKSDKQAAWSCKYEFQVHAFESGLSNEPVEITSVHWLQNQSFHGLLIARRHHGVSLWDAKERRMTTVFNIPQPCSSLSLSPDQTSVIISNARRSYLKYSLLAIDHRHQTLQRGNDVSVPASAQAVFVHGGKACIGGFIDGEICLWNAESGEFLQSFGKARAYNRQLGCHISIWRPVKEVTDAPAIEVEWDGPRGGIILGRVPQILSHLQTYTGDSKVARYVDHWVGKR</sequence>
<dbReference type="InterPro" id="IPR036322">
    <property type="entry name" value="WD40_repeat_dom_sf"/>
</dbReference>
<dbReference type="SUPFAM" id="SSF50978">
    <property type="entry name" value="WD40 repeat-like"/>
    <property type="match status" value="1"/>
</dbReference>